<evidence type="ECO:0000313" key="3">
    <source>
        <dbReference type="EMBL" id="VYU23733.1"/>
    </source>
</evidence>
<dbReference type="Pfam" id="PF01527">
    <property type="entry name" value="HTH_Tnp_1"/>
    <property type="match status" value="1"/>
</dbReference>
<dbReference type="InterPro" id="IPR055247">
    <property type="entry name" value="InsJ-like_HTH"/>
</dbReference>
<evidence type="ECO:0000259" key="2">
    <source>
        <dbReference type="Pfam" id="PF13518"/>
    </source>
</evidence>
<dbReference type="RefSeq" id="WP_156736712.1">
    <property type="nucleotide sequence ID" value="NZ_CACRTU010000016.1"/>
</dbReference>
<sequence>MGRKSNVSSEVKYKVVQEYLECLKTMSQITYELDINYSTIQEWVRKYKQFGAKGLLTERTNTKYSDEIKNRAINDFYNANGSFRDICMRYNISSHSILIKWIKQITCDTINSSYSSKGAVIMNKVRKTTYEERIEIVSFCIANANDYKLTADKFNVSYQQVYSWIKKNKENGYSALVDRRVQHKTFDELDEVERYYLELKLLKAENRKLQMENDF</sequence>
<dbReference type="PANTHER" id="PTHR33795">
    <property type="entry name" value="INSERTION ELEMENT IS150 PROTEIN INSJ"/>
    <property type="match status" value="1"/>
</dbReference>
<dbReference type="InterPro" id="IPR052057">
    <property type="entry name" value="IS150/IS1296_orfA-like"/>
</dbReference>
<dbReference type="Gene3D" id="1.10.10.10">
    <property type="entry name" value="Winged helix-like DNA-binding domain superfamily/Winged helix DNA-binding domain"/>
    <property type="match status" value="2"/>
</dbReference>
<dbReference type="SUPFAM" id="SSF46689">
    <property type="entry name" value="Homeodomain-like"/>
    <property type="match status" value="1"/>
</dbReference>
<gene>
    <name evidence="3" type="ORF">CBLFYP62_01782</name>
</gene>
<dbReference type="AlphaFoldDB" id="A0A6N3DE66"/>
<dbReference type="InterPro" id="IPR002514">
    <property type="entry name" value="Transposase_8"/>
</dbReference>
<comment type="similarity">
    <text evidence="1">Belongs to the IS150/IS1296 orfA family.</text>
</comment>
<name>A0A6N3DE66_CLOBU</name>
<dbReference type="InterPro" id="IPR036388">
    <property type="entry name" value="WH-like_DNA-bd_sf"/>
</dbReference>
<evidence type="ECO:0000256" key="1">
    <source>
        <dbReference type="ARBA" id="ARBA00038232"/>
    </source>
</evidence>
<dbReference type="GO" id="GO:0043565">
    <property type="term" value="F:sequence-specific DNA binding"/>
    <property type="evidence" value="ECO:0007669"/>
    <property type="project" value="InterPro"/>
</dbReference>
<dbReference type="EMBL" id="CACRTU010000016">
    <property type="protein sequence ID" value="VYU23733.1"/>
    <property type="molecule type" value="Genomic_DNA"/>
</dbReference>
<dbReference type="Pfam" id="PF13518">
    <property type="entry name" value="HTH_28"/>
    <property type="match status" value="2"/>
</dbReference>
<organism evidence="3">
    <name type="scientific">Clostridium butyricum</name>
    <dbReference type="NCBI Taxonomy" id="1492"/>
    <lineage>
        <taxon>Bacteria</taxon>
        <taxon>Bacillati</taxon>
        <taxon>Bacillota</taxon>
        <taxon>Clostridia</taxon>
        <taxon>Eubacteriales</taxon>
        <taxon>Clostridiaceae</taxon>
        <taxon>Clostridium</taxon>
    </lineage>
</organism>
<dbReference type="PANTHER" id="PTHR33795:SF1">
    <property type="entry name" value="INSERTION ELEMENT IS150 PROTEIN INSJ"/>
    <property type="match status" value="1"/>
</dbReference>
<dbReference type="SUPFAM" id="SSF48295">
    <property type="entry name" value="TrpR-like"/>
    <property type="match status" value="2"/>
</dbReference>
<accession>A0A6N3DE66</accession>
<reference evidence="3" key="1">
    <citation type="submission" date="2019-11" db="EMBL/GenBank/DDBJ databases">
        <authorList>
            <person name="Feng L."/>
        </authorList>
    </citation>
    <scope>NUCLEOTIDE SEQUENCE</scope>
    <source>
        <strain evidence="3">CButyricumLFYP62</strain>
    </source>
</reference>
<dbReference type="InterPro" id="IPR009057">
    <property type="entry name" value="Homeodomain-like_sf"/>
</dbReference>
<proteinExistence type="inferred from homology"/>
<protein>
    <submittedName>
        <fullName evidence="3">Transposase</fullName>
    </submittedName>
</protein>
<dbReference type="InterPro" id="IPR010921">
    <property type="entry name" value="Trp_repressor/repl_initiator"/>
</dbReference>
<feature type="domain" description="Insertion element IS150 protein InsJ-like helix-turn-helix" evidence="2">
    <location>
        <begin position="12"/>
        <end position="58"/>
    </location>
</feature>
<feature type="domain" description="Insertion element IS150 protein InsJ-like helix-turn-helix" evidence="2">
    <location>
        <begin position="132"/>
        <end position="180"/>
    </location>
</feature>